<dbReference type="InterPro" id="IPR003615">
    <property type="entry name" value="HNH_nuc"/>
</dbReference>
<sequence>MADRKGKRRLSNITPNPPPVTRRSRRLMGQSPNTPGEEEPPQPLRAASREMSTISGLSAVSTQPGQEPWAELKQRAKARITSYKPARRANDDKLQDCLRCFIDILPADGQESIARDIADCQTDEDLWRVYHNLLTGLLLPIKAASRTPSVTLYPHTRRQRNADIVASTFPDESELRVERFRKACLERDSQRCVISGVMDIEHWEKIGFPRDIESGHVEGAHIIPFSFGSWEGKTLPDDAGPKWEVLVRCFPAVRRLGMRPETINDPCNGLTMFSPLHMEFGSFQMAFKETDTPHRYLLKTYRRFSTSLFKHIPQSPFVELTSTTGDTARPSPVLLNCHFYLAEILNVSGMSEYIEEKIQDWESLKLAPGAGQLRADGSTDVSRYLQAGLWSLVSVS</sequence>
<accession>A0A1L9S8T4</accession>
<dbReference type="VEuPathDB" id="FungiDB:ASPZODRAFT_28230"/>
<evidence type="ECO:0000256" key="1">
    <source>
        <dbReference type="SAM" id="MobiDB-lite"/>
    </source>
</evidence>
<dbReference type="GeneID" id="34614585"/>
<dbReference type="RefSeq" id="XP_022578078.1">
    <property type="nucleotide sequence ID" value="XM_022728121.1"/>
</dbReference>
<proteinExistence type="predicted"/>
<dbReference type="STRING" id="1073090.A0A1L9S8T4"/>
<protein>
    <recommendedName>
        <fullName evidence="2">HNH nuclease domain-containing protein</fullName>
    </recommendedName>
</protein>
<evidence type="ECO:0000313" key="3">
    <source>
        <dbReference type="EMBL" id="OJJ43568.1"/>
    </source>
</evidence>
<feature type="compositionally biased region" description="Basic residues" evidence="1">
    <location>
        <begin position="1"/>
        <end position="10"/>
    </location>
</feature>
<evidence type="ECO:0000259" key="2">
    <source>
        <dbReference type="Pfam" id="PF13391"/>
    </source>
</evidence>
<dbReference type="OrthoDB" id="2104739at2759"/>
<feature type="domain" description="HNH nuclease" evidence="2">
    <location>
        <begin position="192"/>
        <end position="288"/>
    </location>
</feature>
<name>A0A1L9S8T4_9EURO</name>
<organism evidence="3 4">
    <name type="scientific">Penicilliopsis zonata CBS 506.65</name>
    <dbReference type="NCBI Taxonomy" id="1073090"/>
    <lineage>
        <taxon>Eukaryota</taxon>
        <taxon>Fungi</taxon>
        <taxon>Dikarya</taxon>
        <taxon>Ascomycota</taxon>
        <taxon>Pezizomycotina</taxon>
        <taxon>Eurotiomycetes</taxon>
        <taxon>Eurotiomycetidae</taxon>
        <taxon>Eurotiales</taxon>
        <taxon>Aspergillaceae</taxon>
        <taxon>Penicilliopsis</taxon>
    </lineage>
</organism>
<reference evidence="4" key="1">
    <citation type="journal article" date="2017" name="Genome Biol.">
        <title>Comparative genomics reveals high biological diversity and specific adaptations in the industrially and medically important fungal genus Aspergillus.</title>
        <authorList>
            <person name="de Vries R.P."/>
            <person name="Riley R."/>
            <person name="Wiebenga A."/>
            <person name="Aguilar-Osorio G."/>
            <person name="Amillis S."/>
            <person name="Uchima C.A."/>
            <person name="Anderluh G."/>
            <person name="Asadollahi M."/>
            <person name="Askin M."/>
            <person name="Barry K."/>
            <person name="Battaglia E."/>
            <person name="Bayram O."/>
            <person name="Benocci T."/>
            <person name="Braus-Stromeyer S.A."/>
            <person name="Caldana C."/>
            <person name="Canovas D."/>
            <person name="Cerqueira G.C."/>
            <person name="Chen F."/>
            <person name="Chen W."/>
            <person name="Choi C."/>
            <person name="Clum A."/>
            <person name="Dos Santos R.A."/>
            <person name="Damasio A.R."/>
            <person name="Diallinas G."/>
            <person name="Emri T."/>
            <person name="Fekete E."/>
            <person name="Flipphi M."/>
            <person name="Freyberg S."/>
            <person name="Gallo A."/>
            <person name="Gournas C."/>
            <person name="Habgood R."/>
            <person name="Hainaut M."/>
            <person name="Harispe M.L."/>
            <person name="Henrissat B."/>
            <person name="Hilden K.S."/>
            <person name="Hope R."/>
            <person name="Hossain A."/>
            <person name="Karabika E."/>
            <person name="Karaffa L."/>
            <person name="Karanyi Z."/>
            <person name="Krasevec N."/>
            <person name="Kuo A."/>
            <person name="Kusch H."/>
            <person name="LaButti K."/>
            <person name="Lagendijk E.L."/>
            <person name="Lapidus A."/>
            <person name="Levasseur A."/>
            <person name="Lindquist E."/>
            <person name="Lipzen A."/>
            <person name="Logrieco A.F."/>
            <person name="MacCabe A."/>
            <person name="Maekelae M.R."/>
            <person name="Malavazi I."/>
            <person name="Melin P."/>
            <person name="Meyer V."/>
            <person name="Mielnichuk N."/>
            <person name="Miskei M."/>
            <person name="Molnar A.P."/>
            <person name="Mule G."/>
            <person name="Ngan C.Y."/>
            <person name="Orejas M."/>
            <person name="Orosz E."/>
            <person name="Ouedraogo J.P."/>
            <person name="Overkamp K.M."/>
            <person name="Park H.-S."/>
            <person name="Perrone G."/>
            <person name="Piumi F."/>
            <person name="Punt P.J."/>
            <person name="Ram A.F."/>
            <person name="Ramon A."/>
            <person name="Rauscher S."/>
            <person name="Record E."/>
            <person name="Riano-Pachon D.M."/>
            <person name="Robert V."/>
            <person name="Roehrig J."/>
            <person name="Ruller R."/>
            <person name="Salamov A."/>
            <person name="Salih N.S."/>
            <person name="Samson R.A."/>
            <person name="Sandor E."/>
            <person name="Sanguinetti M."/>
            <person name="Schuetze T."/>
            <person name="Sepcic K."/>
            <person name="Shelest E."/>
            <person name="Sherlock G."/>
            <person name="Sophianopoulou V."/>
            <person name="Squina F.M."/>
            <person name="Sun H."/>
            <person name="Susca A."/>
            <person name="Todd R.B."/>
            <person name="Tsang A."/>
            <person name="Unkles S.E."/>
            <person name="van de Wiele N."/>
            <person name="van Rossen-Uffink D."/>
            <person name="Oliveira J.V."/>
            <person name="Vesth T.C."/>
            <person name="Visser J."/>
            <person name="Yu J.-H."/>
            <person name="Zhou M."/>
            <person name="Andersen M.R."/>
            <person name="Archer D.B."/>
            <person name="Baker S.E."/>
            <person name="Benoit I."/>
            <person name="Brakhage A.A."/>
            <person name="Braus G.H."/>
            <person name="Fischer R."/>
            <person name="Frisvad J.C."/>
            <person name="Goldman G.H."/>
            <person name="Houbraken J."/>
            <person name="Oakley B."/>
            <person name="Pocsi I."/>
            <person name="Scazzocchio C."/>
            <person name="Seiboth B."/>
            <person name="vanKuyk P.A."/>
            <person name="Wortman J."/>
            <person name="Dyer P.S."/>
            <person name="Grigoriev I.V."/>
        </authorList>
    </citation>
    <scope>NUCLEOTIDE SEQUENCE [LARGE SCALE GENOMIC DNA]</scope>
    <source>
        <strain evidence="4">CBS 506.65</strain>
    </source>
</reference>
<gene>
    <name evidence="3" type="ORF">ASPZODRAFT_28230</name>
</gene>
<dbReference type="EMBL" id="KV878351">
    <property type="protein sequence ID" value="OJJ43568.1"/>
    <property type="molecule type" value="Genomic_DNA"/>
</dbReference>
<dbReference type="AlphaFoldDB" id="A0A1L9S8T4"/>
<keyword evidence="4" id="KW-1185">Reference proteome</keyword>
<dbReference type="Pfam" id="PF13391">
    <property type="entry name" value="HNH_2"/>
    <property type="match status" value="1"/>
</dbReference>
<dbReference type="Proteomes" id="UP000184188">
    <property type="component" value="Unassembled WGS sequence"/>
</dbReference>
<evidence type="ECO:0000313" key="4">
    <source>
        <dbReference type="Proteomes" id="UP000184188"/>
    </source>
</evidence>
<feature type="region of interest" description="Disordered" evidence="1">
    <location>
        <begin position="1"/>
        <end position="52"/>
    </location>
</feature>